<dbReference type="SUPFAM" id="SSF109604">
    <property type="entry name" value="HD-domain/PDEase-like"/>
    <property type="match status" value="1"/>
</dbReference>
<keyword evidence="3" id="KW-1185">Reference proteome</keyword>
<reference evidence="2" key="1">
    <citation type="journal article" date="2014" name="Int. J. Syst. Evol. Microbiol.">
        <title>Complete genome sequence of Corynebacterium casei LMG S-19264T (=DSM 44701T), isolated from a smear-ripened cheese.</title>
        <authorList>
            <consortium name="US DOE Joint Genome Institute (JGI-PGF)"/>
            <person name="Walter F."/>
            <person name="Albersmeier A."/>
            <person name="Kalinowski J."/>
            <person name="Ruckert C."/>
        </authorList>
    </citation>
    <scope>NUCLEOTIDE SEQUENCE</scope>
    <source>
        <strain evidence="2">KCTC 22169</strain>
    </source>
</reference>
<dbReference type="PANTHER" id="PTHR33525">
    <property type="match status" value="1"/>
</dbReference>
<dbReference type="AlphaFoldDB" id="A0A918NAR2"/>
<dbReference type="InterPro" id="IPR013976">
    <property type="entry name" value="HDOD"/>
</dbReference>
<reference evidence="2" key="2">
    <citation type="submission" date="2020-09" db="EMBL/GenBank/DDBJ databases">
        <authorList>
            <person name="Sun Q."/>
            <person name="Kim S."/>
        </authorList>
    </citation>
    <scope>NUCLEOTIDE SEQUENCE</scope>
    <source>
        <strain evidence="2">KCTC 22169</strain>
    </source>
</reference>
<comment type="caution">
    <text evidence="2">The sequence shown here is derived from an EMBL/GenBank/DDBJ whole genome shotgun (WGS) entry which is preliminary data.</text>
</comment>
<name>A0A918NAR2_9GAMM</name>
<dbReference type="PROSITE" id="PS51833">
    <property type="entry name" value="HDOD"/>
    <property type="match status" value="1"/>
</dbReference>
<dbReference type="Pfam" id="PF08668">
    <property type="entry name" value="HDOD"/>
    <property type="match status" value="1"/>
</dbReference>
<proteinExistence type="predicted"/>
<dbReference type="Proteomes" id="UP000626148">
    <property type="component" value="Unassembled WGS sequence"/>
</dbReference>
<organism evidence="2 3">
    <name type="scientific">Saccharospirillum salsuginis</name>
    <dbReference type="NCBI Taxonomy" id="418750"/>
    <lineage>
        <taxon>Bacteria</taxon>
        <taxon>Pseudomonadati</taxon>
        <taxon>Pseudomonadota</taxon>
        <taxon>Gammaproteobacteria</taxon>
        <taxon>Oceanospirillales</taxon>
        <taxon>Saccharospirillaceae</taxon>
        <taxon>Saccharospirillum</taxon>
    </lineage>
</organism>
<feature type="domain" description="HDOD" evidence="1">
    <location>
        <begin position="19"/>
        <end position="212"/>
    </location>
</feature>
<gene>
    <name evidence="2" type="ORF">GCM10007392_21790</name>
</gene>
<dbReference type="InterPro" id="IPR052340">
    <property type="entry name" value="RNase_Y/CdgJ"/>
</dbReference>
<dbReference type="PANTHER" id="PTHR33525:SF6">
    <property type="entry name" value="HDOD DOMAIN-CONTAINING PROTEIN"/>
    <property type="match status" value="1"/>
</dbReference>
<dbReference type="RefSeq" id="WP_189608576.1">
    <property type="nucleotide sequence ID" value="NZ_BMXR01000005.1"/>
</dbReference>
<evidence type="ECO:0000313" key="2">
    <source>
        <dbReference type="EMBL" id="GGX54110.1"/>
    </source>
</evidence>
<evidence type="ECO:0000259" key="1">
    <source>
        <dbReference type="PROSITE" id="PS51833"/>
    </source>
</evidence>
<dbReference type="EMBL" id="BMXR01000005">
    <property type="protein sequence ID" value="GGX54110.1"/>
    <property type="molecule type" value="Genomic_DNA"/>
</dbReference>
<accession>A0A918NAR2</accession>
<evidence type="ECO:0000313" key="3">
    <source>
        <dbReference type="Proteomes" id="UP000626148"/>
    </source>
</evidence>
<dbReference type="Gene3D" id="1.10.3210.10">
    <property type="entry name" value="Hypothetical protein af1432"/>
    <property type="match status" value="1"/>
</dbReference>
<protein>
    <submittedName>
        <fullName evidence="2">HDOD domain-containing protein</fullName>
    </submittedName>
</protein>
<sequence>MAIALDSDQIQQILQGIVIPPQPQVMVDLQMEQIQPEPDLRRIAQLIRQDVGLSGTMLKVVNSASYGLANKITSVEQAVMLLGIDTVVNIVNGLSIKGELSDEDIVKMNRFWDAALDIAMVSQNIAKLIGYPTPDEAYTLGLFHNAGIPLMMKRFPDFEDTQRLAYAGEYGRIIDAENDAYRTNHAVIGYYTAKSWRVPQLLCDAIADHHSVEQIFTNNYAQDGRKKTLLAILKIAEHLCGLPLILTDREEDVEWARVGPLVFEYTGLGAYDLEQMRDTFRDMGVVSVINAPDD</sequence>